<dbReference type="EMBL" id="CABPST010000016">
    <property type="protein sequence ID" value="VVE90501.1"/>
    <property type="molecule type" value="Genomic_DNA"/>
</dbReference>
<proteinExistence type="predicted"/>
<protein>
    <submittedName>
        <fullName evidence="1">Uncharacterized protein</fullName>
    </submittedName>
</protein>
<evidence type="ECO:0000313" key="2">
    <source>
        <dbReference type="Proteomes" id="UP000382040"/>
    </source>
</evidence>
<name>A0A5E5BW06_9BURK</name>
<sequence>MKLNRFDLAPTLNVVPDTEGGAYHFYDWQLVKFTATLQVPGGVADGRTIAFHSIGAAFSSDGREADFAFYRTVGVDADTTYDSVDGSFDVIARSVGSDRSVAVAEIIAMYVPVLDGSQPPESQWTGEFRASANTSVPTRFTSAYSGEDTSPSIPTEQNTFQLLPASGRNETPSTSEGNFFRWEVYVASRDAEGSPGGPLKNVCIRLYSDADYSFSGVRFFSNFEATEALPVMPLPPRSGIPGNFYVDIVTGVDGVASVFVCAANTGGTYAGRLFAKSGTLEQPCFNYVLPDFSGAEDSLLPGPSVASPLVVTPDDSGSLQCVVPSYDSAAIGDYLFLLCNKRMQQVDKSFVQRTDTGRQAMGFSKFGLHNKAYSSDRNELAYIVLPVKEPAKLSTTNAFFVKGDPGHVTLDAAGAAPAPSIVAGVSANGVVMNVESTMNGITVAVPVGEDNNPAVFGWGDKRFYLNVQATLVGWMDNSEALEVEGLQGSLTREISAAEIAQGYAYVWFPRIFLWGIGQSPEGSMGRCSIQYTISPQKHGKSVTSEVLVSFIDTLPPTGVGEYFETV</sequence>
<organism evidence="1 2">
    <name type="scientific">Pandoraea bronchicola</name>
    <dbReference type="NCBI Taxonomy" id="2508287"/>
    <lineage>
        <taxon>Bacteria</taxon>
        <taxon>Pseudomonadati</taxon>
        <taxon>Pseudomonadota</taxon>
        <taxon>Betaproteobacteria</taxon>
        <taxon>Burkholderiales</taxon>
        <taxon>Burkholderiaceae</taxon>
        <taxon>Pandoraea</taxon>
    </lineage>
</organism>
<reference evidence="1 2" key="1">
    <citation type="submission" date="2019-08" db="EMBL/GenBank/DDBJ databases">
        <authorList>
            <person name="Peeters C."/>
        </authorList>
    </citation>
    <scope>NUCLEOTIDE SEQUENCE [LARGE SCALE GENOMIC DNA]</scope>
    <source>
        <strain evidence="1 2">LMG 20603</strain>
    </source>
</reference>
<gene>
    <name evidence="1" type="ORF">PBR20603_04486</name>
</gene>
<accession>A0A5E5BW06</accession>
<dbReference type="Proteomes" id="UP000382040">
    <property type="component" value="Unassembled WGS sequence"/>
</dbReference>
<dbReference type="AlphaFoldDB" id="A0A5E5BW06"/>
<keyword evidence="2" id="KW-1185">Reference proteome</keyword>
<evidence type="ECO:0000313" key="1">
    <source>
        <dbReference type="EMBL" id="VVE90501.1"/>
    </source>
</evidence>